<comment type="caution">
    <text evidence="2">The sequence shown here is derived from an EMBL/GenBank/DDBJ whole genome shotgun (WGS) entry which is preliminary data.</text>
</comment>
<evidence type="ECO:0000256" key="1">
    <source>
        <dbReference type="SAM" id="MobiDB-lite"/>
    </source>
</evidence>
<dbReference type="Proteomes" id="UP001418222">
    <property type="component" value="Unassembled WGS sequence"/>
</dbReference>
<dbReference type="AlphaFoldDB" id="A0AAP0AYG8"/>
<proteinExistence type="predicted"/>
<feature type="compositionally biased region" description="Polar residues" evidence="1">
    <location>
        <begin position="18"/>
        <end position="30"/>
    </location>
</feature>
<organism evidence="2 3">
    <name type="scientific">Platanthera zijinensis</name>
    <dbReference type="NCBI Taxonomy" id="2320716"/>
    <lineage>
        <taxon>Eukaryota</taxon>
        <taxon>Viridiplantae</taxon>
        <taxon>Streptophyta</taxon>
        <taxon>Embryophyta</taxon>
        <taxon>Tracheophyta</taxon>
        <taxon>Spermatophyta</taxon>
        <taxon>Magnoliopsida</taxon>
        <taxon>Liliopsida</taxon>
        <taxon>Asparagales</taxon>
        <taxon>Orchidaceae</taxon>
        <taxon>Orchidoideae</taxon>
        <taxon>Orchideae</taxon>
        <taxon>Orchidinae</taxon>
        <taxon>Platanthera</taxon>
    </lineage>
</organism>
<reference evidence="2 3" key="1">
    <citation type="journal article" date="2022" name="Nat. Plants">
        <title>Genomes of leafy and leafless Platanthera orchids illuminate the evolution of mycoheterotrophy.</title>
        <authorList>
            <person name="Li M.H."/>
            <person name="Liu K.W."/>
            <person name="Li Z."/>
            <person name="Lu H.C."/>
            <person name="Ye Q.L."/>
            <person name="Zhang D."/>
            <person name="Wang J.Y."/>
            <person name="Li Y.F."/>
            <person name="Zhong Z.M."/>
            <person name="Liu X."/>
            <person name="Yu X."/>
            <person name="Liu D.K."/>
            <person name="Tu X.D."/>
            <person name="Liu B."/>
            <person name="Hao Y."/>
            <person name="Liao X.Y."/>
            <person name="Jiang Y.T."/>
            <person name="Sun W.H."/>
            <person name="Chen J."/>
            <person name="Chen Y.Q."/>
            <person name="Ai Y."/>
            <person name="Zhai J.W."/>
            <person name="Wu S.S."/>
            <person name="Zhou Z."/>
            <person name="Hsiao Y.Y."/>
            <person name="Wu W.L."/>
            <person name="Chen Y.Y."/>
            <person name="Lin Y.F."/>
            <person name="Hsu J.L."/>
            <person name="Li C.Y."/>
            <person name="Wang Z.W."/>
            <person name="Zhao X."/>
            <person name="Zhong W.Y."/>
            <person name="Ma X.K."/>
            <person name="Ma L."/>
            <person name="Huang J."/>
            <person name="Chen G.Z."/>
            <person name="Huang M.Z."/>
            <person name="Huang L."/>
            <person name="Peng D.H."/>
            <person name="Luo Y.B."/>
            <person name="Zou S.Q."/>
            <person name="Chen S.P."/>
            <person name="Lan S."/>
            <person name="Tsai W.C."/>
            <person name="Van de Peer Y."/>
            <person name="Liu Z.J."/>
        </authorList>
    </citation>
    <scope>NUCLEOTIDE SEQUENCE [LARGE SCALE GENOMIC DNA]</scope>
    <source>
        <strain evidence="2">Lor287</strain>
    </source>
</reference>
<gene>
    <name evidence="2" type="ORF">KSP39_PZI020975</name>
</gene>
<evidence type="ECO:0000313" key="3">
    <source>
        <dbReference type="Proteomes" id="UP001418222"/>
    </source>
</evidence>
<protein>
    <submittedName>
        <fullName evidence="2">Uncharacterized protein</fullName>
    </submittedName>
</protein>
<sequence>MRVVFLSRGLWDIVSNGHSVSTSSKTTEGTNEPKISDDEKQKDAQAIYMIFQGVSEATFPRIMGSDTAKQDYFFCCKNCRIPNHSAKNCWHQAKEEAKVADGEITNIEMFYLPMDVK</sequence>
<dbReference type="EMBL" id="JBBWWQ010000019">
    <property type="protein sequence ID" value="KAK8918985.1"/>
    <property type="molecule type" value="Genomic_DNA"/>
</dbReference>
<accession>A0AAP0AYG8</accession>
<feature type="region of interest" description="Disordered" evidence="1">
    <location>
        <begin position="18"/>
        <end position="39"/>
    </location>
</feature>
<keyword evidence="3" id="KW-1185">Reference proteome</keyword>
<name>A0AAP0AYG8_9ASPA</name>
<dbReference type="Pfam" id="PF14223">
    <property type="entry name" value="Retrotran_gag_2"/>
    <property type="match status" value="1"/>
</dbReference>
<evidence type="ECO:0000313" key="2">
    <source>
        <dbReference type="EMBL" id="KAK8918985.1"/>
    </source>
</evidence>